<dbReference type="PANTHER" id="PTHR10876:SF0">
    <property type="entry name" value="ZINC FINGER PROTEIN ZPR1"/>
    <property type="match status" value="1"/>
</dbReference>
<dbReference type="EMBL" id="CAXIEN010000184">
    <property type="protein sequence ID" value="CAL1284869.1"/>
    <property type="molecule type" value="Genomic_DNA"/>
</dbReference>
<dbReference type="Gene3D" id="2.60.120.1040">
    <property type="entry name" value="ZPR1, A/B domain"/>
    <property type="match status" value="2"/>
</dbReference>
<evidence type="ECO:0000256" key="4">
    <source>
        <dbReference type="ARBA" id="ARBA00022833"/>
    </source>
</evidence>
<protein>
    <recommendedName>
        <fullName evidence="5">Zinc finger ZPR1-type domain-containing protein</fullName>
    </recommendedName>
</protein>
<keyword evidence="2" id="KW-0479">Metal-binding</keyword>
<dbReference type="Pfam" id="PF22794">
    <property type="entry name" value="jr-ZPR1"/>
    <property type="match status" value="2"/>
</dbReference>
<evidence type="ECO:0000256" key="1">
    <source>
        <dbReference type="ARBA" id="ARBA00008354"/>
    </source>
</evidence>
<proteinExistence type="inferred from homology"/>
<dbReference type="GO" id="GO:0008270">
    <property type="term" value="F:zinc ion binding"/>
    <property type="evidence" value="ECO:0007669"/>
    <property type="project" value="UniProtKB-KW"/>
</dbReference>
<feature type="domain" description="Zinc finger ZPR1-type" evidence="5">
    <location>
        <begin position="26"/>
        <end position="184"/>
    </location>
</feature>
<gene>
    <name evidence="6" type="ORF">LARSCL_LOCUS13381</name>
</gene>
<evidence type="ECO:0000313" key="7">
    <source>
        <dbReference type="Proteomes" id="UP001497382"/>
    </source>
</evidence>
<comment type="similarity">
    <text evidence="1">Belongs to the ZPR1 family.</text>
</comment>
<evidence type="ECO:0000259" key="5">
    <source>
        <dbReference type="SMART" id="SM00709"/>
    </source>
</evidence>
<evidence type="ECO:0000313" key="6">
    <source>
        <dbReference type="EMBL" id="CAL1284869.1"/>
    </source>
</evidence>
<dbReference type="InterPro" id="IPR042451">
    <property type="entry name" value="ZPR1_A/B_dom"/>
</dbReference>
<keyword evidence="7" id="KW-1185">Reference proteome</keyword>
<dbReference type="AlphaFoldDB" id="A0AAV2AP69"/>
<dbReference type="FunFam" id="2.60.120.1040:FF:000006">
    <property type="entry name" value="Zinc finger protein zpr1"/>
    <property type="match status" value="1"/>
</dbReference>
<dbReference type="Gene3D" id="2.20.25.420">
    <property type="entry name" value="ZPR1, zinc finger domain"/>
    <property type="match status" value="2"/>
</dbReference>
<dbReference type="FunFam" id="2.20.25.420:FF:000001">
    <property type="entry name" value="Zinc finger protein ZPR1"/>
    <property type="match status" value="1"/>
</dbReference>
<organism evidence="6 7">
    <name type="scientific">Larinioides sclopetarius</name>
    <dbReference type="NCBI Taxonomy" id="280406"/>
    <lineage>
        <taxon>Eukaryota</taxon>
        <taxon>Metazoa</taxon>
        <taxon>Ecdysozoa</taxon>
        <taxon>Arthropoda</taxon>
        <taxon>Chelicerata</taxon>
        <taxon>Arachnida</taxon>
        <taxon>Araneae</taxon>
        <taxon>Araneomorphae</taxon>
        <taxon>Entelegynae</taxon>
        <taxon>Araneoidea</taxon>
        <taxon>Araneidae</taxon>
        <taxon>Larinioides</taxon>
    </lineage>
</organism>
<dbReference type="InterPro" id="IPR040141">
    <property type="entry name" value="ZPR1"/>
</dbReference>
<keyword evidence="3" id="KW-0863">Zinc-finger</keyword>
<sequence>MATTNQTPMFRDLNADNDPEVTEIESLCLRCKKTGITKLLLTKIPFYKEVVVMSFACDSCHWENNELQPACTIQEKGIMFKLKVEDPKDLTRSLVKTEWASIIIPEVEFEIPAKSQEGTVTTVEGIIERACSGLCSKLDYLKVEDPESAAKLGEFIAQMTKLKSGDTPFTFILRDCSGNSFLENLNAPQPDPRLEESHFERSREEALMLGIYAPDDTENENSAQAGEDLRDEVLGIPTNCYSCNAPCMSNMKVTQIPHFKDVVIMSTYCEVCGHKTNEIKSGSGIEPYGVRATLKIESMKDLSRDVLKSDTCKISVKEIELEVGCCAFGSRYSTVEGIFSVIKEQLVESNPFITGDSSDLIRKEKLEHFLKKIDEIIEGKRMVTFIMDDPCGNSYLQGFEPPDENLTVEKYTRSQEQEDELGLLDMKVENYEEDS</sequence>
<accession>A0AAV2AP69</accession>
<dbReference type="PANTHER" id="PTHR10876">
    <property type="entry name" value="ZINC FINGER PROTEIN ZPR1"/>
    <property type="match status" value="1"/>
</dbReference>
<dbReference type="Pfam" id="PF03367">
    <property type="entry name" value="Zn_ribbon_ZPR1"/>
    <property type="match status" value="2"/>
</dbReference>
<dbReference type="InterPro" id="IPR042452">
    <property type="entry name" value="ZPR1_Znf1/2"/>
</dbReference>
<name>A0AAV2AP69_9ARAC</name>
<feature type="domain" description="Zinc finger ZPR1-type" evidence="5">
    <location>
        <begin position="238"/>
        <end position="398"/>
    </location>
</feature>
<evidence type="ECO:0000256" key="3">
    <source>
        <dbReference type="ARBA" id="ARBA00022771"/>
    </source>
</evidence>
<comment type="caution">
    <text evidence="6">The sequence shown here is derived from an EMBL/GenBank/DDBJ whole genome shotgun (WGS) entry which is preliminary data.</text>
</comment>
<dbReference type="InterPro" id="IPR056180">
    <property type="entry name" value="ZPR1_jr_dom"/>
</dbReference>
<dbReference type="SMART" id="SM00709">
    <property type="entry name" value="Zpr1"/>
    <property type="match status" value="2"/>
</dbReference>
<keyword evidence="4" id="KW-0862">Zinc</keyword>
<dbReference type="NCBIfam" id="TIGR00310">
    <property type="entry name" value="ZPR1_znf"/>
    <property type="match status" value="2"/>
</dbReference>
<dbReference type="GO" id="GO:0005634">
    <property type="term" value="C:nucleus"/>
    <property type="evidence" value="ECO:0007669"/>
    <property type="project" value="TreeGrafter"/>
</dbReference>
<reference evidence="6 7" key="1">
    <citation type="submission" date="2024-04" db="EMBL/GenBank/DDBJ databases">
        <authorList>
            <person name="Rising A."/>
            <person name="Reimegard J."/>
            <person name="Sonavane S."/>
            <person name="Akerstrom W."/>
            <person name="Nylinder S."/>
            <person name="Hedman E."/>
            <person name="Kallberg Y."/>
        </authorList>
    </citation>
    <scope>NUCLEOTIDE SEQUENCE [LARGE SCALE GENOMIC DNA]</scope>
</reference>
<dbReference type="InterPro" id="IPR004457">
    <property type="entry name" value="Znf_ZPR1"/>
</dbReference>
<dbReference type="Proteomes" id="UP001497382">
    <property type="component" value="Unassembled WGS sequence"/>
</dbReference>
<evidence type="ECO:0000256" key="2">
    <source>
        <dbReference type="ARBA" id="ARBA00022723"/>
    </source>
</evidence>